<sequence>MKSTTTLSGAEFNSLFGRLLSLQAHLRKSGADKHSQVDLLINAGIAGGLTTGTDIVGVLVRLGFDRKHAGIRLKAGVQHEPDWPYWGRLGDGTYYAPDEEQSKQ</sequence>
<evidence type="ECO:0000313" key="2">
    <source>
        <dbReference type="Proteomes" id="UP000439522"/>
    </source>
</evidence>
<accession>A0A6I4TC43</accession>
<protein>
    <submittedName>
        <fullName evidence="1">Uncharacterized protein</fullName>
    </submittedName>
</protein>
<dbReference type="Proteomes" id="UP000439522">
    <property type="component" value="Unassembled WGS sequence"/>
</dbReference>
<evidence type="ECO:0000313" key="1">
    <source>
        <dbReference type="EMBL" id="MXO74822.1"/>
    </source>
</evidence>
<dbReference type="AlphaFoldDB" id="A0A6I4TC43"/>
<dbReference type="EMBL" id="WTZA01000001">
    <property type="protein sequence ID" value="MXO74822.1"/>
    <property type="molecule type" value="Genomic_DNA"/>
</dbReference>
<organism evidence="1 2">
    <name type="scientific">Tsuneonella aeria</name>
    <dbReference type="NCBI Taxonomy" id="1837929"/>
    <lineage>
        <taxon>Bacteria</taxon>
        <taxon>Pseudomonadati</taxon>
        <taxon>Pseudomonadota</taxon>
        <taxon>Alphaproteobacteria</taxon>
        <taxon>Sphingomonadales</taxon>
        <taxon>Erythrobacteraceae</taxon>
        <taxon>Tsuneonella</taxon>
    </lineage>
</organism>
<dbReference type="RefSeq" id="WP_160610541.1">
    <property type="nucleotide sequence ID" value="NZ_WTZA01000001.1"/>
</dbReference>
<gene>
    <name evidence="1" type="ORF">GRI40_06260</name>
</gene>
<dbReference type="OrthoDB" id="7428845at2"/>
<name>A0A6I4TC43_9SPHN</name>
<proteinExistence type="predicted"/>
<comment type="caution">
    <text evidence="1">The sequence shown here is derived from an EMBL/GenBank/DDBJ whole genome shotgun (WGS) entry which is preliminary data.</text>
</comment>
<reference evidence="1 2" key="1">
    <citation type="submission" date="2019-12" db="EMBL/GenBank/DDBJ databases">
        <title>Genomic-based taxomic classification of the family Erythrobacteraceae.</title>
        <authorList>
            <person name="Xu L."/>
        </authorList>
    </citation>
    <scope>NUCLEOTIDE SEQUENCE [LARGE SCALE GENOMIC DNA]</scope>
    <source>
        <strain evidence="1 2">100921-2</strain>
    </source>
</reference>
<keyword evidence="2" id="KW-1185">Reference proteome</keyword>